<evidence type="ECO:0000313" key="1">
    <source>
        <dbReference type="EMBL" id="KAK4143978.1"/>
    </source>
</evidence>
<reference evidence="1" key="1">
    <citation type="journal article" date="2023" name="Mol. Phylogenet. Evol.">
        <title>Genome-scale phylogeny and comparative genomics of the fungal order Sordariales.</title>
        <authorList>
            <person name="Hensen N."/>
            <person name="Bonometti L."/>
            <person name="Westerberg I."/>
            <person name="Brannstrom I.O."/>
            <person name="Guillou S."/>
            <person name="Cros-Aarteil S."/>
            <person name="Calhoun S."/>
            <person name="Haridas S."/>
            <person name="Kuo A."/>
            <person name="Mondo S."/>
            <person name="Pangilinan J."/>
            <person name="Riley R."/>
            <person name="LaButti K."/>
            <person name="Andreopoulos B."/>
            <person name="Lipzen A."/>
            <person name="Chen C."/>
            <person name="Yan M."/>
            <person name="Daum C."/>
            <person name="Ng V."/>
            <person name="Clum A."/>
            <person name="Steindorff A."/>
            <person name="Ohm R.A."/>
            <person name="Martin F."/>
            <person name="Silar P."/>
            <person name="Natvig D.O."/>
            <person name="Lalanne C."/>
            <person name="Gautier V."/>
            <person name="Ament-Velasquez S.L."/>
            <person name="Kruys A."/>
            <person name="Hutchinson M.I."/>
            <person name="Powell A.J."/>
            <person name="Barry K."/>
            <person name="Miller A.N."/>
            <person name="Grigoriev I.V."/>
            <person name="Debuchy R."/>
            <person name="Gladieux P."/>
            <person name="Hiltunen Thoren M."/>
            <person name="Johannesson H."/>
        </authorList>
    </citation>
    <scope>NUCLEOTIDE SEQUENCE</scope>
    <source>
        <strain evidence="1">CBS 141.50</strain>
    </source>
</reference>
<sequence>MSDEKVTGLASLPLELFDKILSMLDSVYTLGQFVRTSRFIYGRFNAEKAVLIWRALQRELGPGVIDAKILYTFEYAEPNPDNLYHYHGQVRNIARIYISMVRGLGVWSRPVVHIPTPYQLTEFAHALYKMNKIADLYIATQLQTFRRYVEKHVSSNESVLAAAAPLTPTERHRVLRALYRRQIVSNAWAPTRRHERYESWEEEDIISMGNINIDGREHDTREVSLGILAAFEPWGTQQVDHINLFLGRLCIALDRLTYDPPPPFYPILPQYSVSANREVKFGNMYARSSSYLVQYIKAHPDLVEEAVRILSSQAELPPDHESLQNPYLDRYGLFPLTYRFQRRRYDLIPHPETKGWEEDLKSIDFAGDEDPDADAGGTPWAWPDALNGHYVNWYGEALHMLPSLAGEDEETKLERRERAYRWRWAGFCFWDRERVEALKKLDEFKEFKRGWVGNP</sequence>
<comment type="caution">
    <text evidence="1">The sequence shown here is derived from an EMBL/GenBank/DDBJ whole genome shotgun (WGS) entry which is preliminary data.</text>
</comment>
<dbReference type="AlphaFoldDB" id="A0AAN6ZN26"/>
<organism evidence="1 2">
    <name type="scientific">Dichotomopilus funicola</name>
    <dbReference type="NCBI Taxonomy" id="1934379"/>
    <lineage>
        <taxon>Eukaryota</taxon>
        <taxon>Fungi</taxon>
        <taxon>Dikarya</taxon>
        <taxon>Ascomycota</taxon>
        <taxon>Pezizomycotina</taxon>
        <taxon>Sordariomycetes</taxon>
        <taxon>Sordariomycetidae</taxon>
        <taxon>Sordariales</taxon>
        <taxon>Chaetomiaceae</taxon>
        <taxon>Dichotomopilus</taxon>
    </lineage>
</organism>
<protein>
    <recommendedName>
        <fullName evidence="3">F-box domain-containing protein</fullName>
    </recommendedName>
</protein>
<dbReference type="GeneID" id="87813736"/>
<dbReference type="RefSeq" id="XP_062637349.1">
    <property type="nucleotide sequence ID" value="XM_062777123.1"/>
</dbReference>
<accession>A0AAN6ZN26</accession>
<keyword evidence="2" id="KW-1185">Reference proteome</keyword>
<gene>
    <name evidence="1" type="ORF">C8A04DRAFT_11865</name>
</gene>
<evidence type="ECO:0000313" key="2">
    <source>
        <dbReference type="Proteomes" id="UP001302676"/>
    </source>
</evidence>
<evidence type="ECO:0008006" key="3">
    <source>
        <dbReference type="Google" id="ProtNLM"/>
    </source>
</evidence>
<reference evidence="1" key="2">
    <citation type="submission" date="2023-05" db="EMBL/GenBank/DDBJ databases">
        <authorList>
            <consortium name="Lawrence Berkeley National Laboratory"/>
            <person name="Steindorff A."/>
            <person name="Hensen N."/>
            <person name="Bonometti L."/>
            <person name="Westerberg I."/>
            <person name="Brannstrom I.O."/>
            <person name="Guillou S."/>
            <person name="Cros-Aarteil S."/>
            <person name="Calhoun S."/>
            <person name="Haridas S."/>
            <person name="Kuo A."/>
            <person name="Mondo S."/>
            <person name="Pangilinan J."/>
            <person name="Riley R."/>
            <person name="Labutti K."/>
            <person name="Andreopoulos B."/>
            <person name="Lipzen A."/>
            <person name="Chen C."/>
            <person name="Yanf M."/>
            <person name="Daum C."/>
            <person name="Ng V."/>
            <person name="Clum A."/>
            <person name="Ohm R."/>
            <person name="Martin F."/>
            <person name="Silar P."/>
            <person name="Natvig D."/>
            <person name="Lalanne C."/>
            <person name="Gautier V."/>
            <person name="Ament-Velasquez S.L."/>
            <person name="Kruys A."/>
            <person name="Hutchinson M.I."/>
            <person name="Powell A.J."/>
            <person name="Barry K."/>
            <person name="Miller A.N."/>
            <person name="Grigoriev I.V."/>
            <person name="Debuchy R."/>
            <person name="Gladieux P."/>
            <person name="Thoren M.H."/>
            <person name="Johannesson H."/>
        </authorList>
    </citation>
    <scope>NUCLEOTIDE SEQUENCE</scope>
    <source>
        <strain evidence="1">CBS 141.50</strain>
    </source>
</reference>
<dbReference type="EMBL" id="MU853581">
    <property type="protein sequence ID" value="KAK4143978.1"/>
    <property type="molecule type" value="Genomic_DNA"/>
</dbReference>
<dbReference type="Proteomes" id="UP001302676">
    <property type="component" value="Unassembled WGS sequence"/>
</dbReference>
<proteinExistence type="predicted"/>
<name>A0AAN6ZN26_9PEZI</name>